<reference evidence="1 2" key="1">
    <citation type="submission" date="2021-06" db="EMBL/GenBank/DDBJ databases">
        <title>Caerostris extrusa draft genome.</title>
        <authorList>
            <person name="Kono N."/>
            <person name="Arakawa K."/>
        </authorList>
    </citation>
    <scope>NUCLEOTIDE SEQUENCE [LARGE SCALE GENOMIC DNA]</scope>
</reference>
<proteinExistence type="predicted"/>
<dbReference type="AlphaFoldDB" id="A0AAV4NGG9"/>
<gene>
    <name evidence="1" type="ORF">CEXT_309571</name>
</gene>
<sequence length="137" mass="16211">MLVSNDNILYKMILEEEEEEKKLPPSTKVAKFNIFNKPFQNCKKHSSYEIPVQRSRREFVGGVINWDTRDRFQGGCVGGWGCRKYPRAKFPFAQKKGRCIPRTQIFWNSNFCPGINFRMEAADRRRKEIFILFLLLL</sequence>
<evidence type="ECO:0000313" key="2">
    <source>
        <dbReference type="Proteomes" id="UP001054945"/>
    </source>
</evidence>
<keyword evidence="2" id="KW-1185">Reference proteome</keyword>
<organism evidence="1 2">
    <name type="scientific">Caerostris extrusa</name>
    <name type="common">Bark spider</name>
    <name type="synonym">Caerostris bankana</name>
    <dbReference type="NCBI Taxonomy" id="172846"/>
    <lineage>
        <taxon>Eukaryota</taxon>
        <taxon>Metazoa</taxon>
        <taxon>Ecdysozoa</taxon>
        <taxon>Arthropoda</taxon>
        <taxon>Chelicerata</taxon>
        <taxon>Arachnida</taxon>
        <taxon>Araneae</taxon>
        <taxon>Araneomorphae</taxon>
        <taxon>Entelegynae</taxon>
        <taxon>Araneoidea</taxon>
        <taxon>Araneidae</taxon>
        <taxon>Caerostris</taxon>
    </lineage>
</organism>
<dbReference type="Proteomes" id="UP001054945">
    <property type="component" value="Unassembled WGS sequence"/>
</dbReference>
<accession>A0AAV4NGG9</accession>
<evidence type="ECO:0000313" key="1">
    <source>
        <dbReference type="EMBL" id="GIX83415.1"/>
    </source>
</evidence>
<name>A0AAV4NGG9_CAEEX</name>
<comment type="caution">
    <text evidence="1">The sequence shown here is derived from an EMBL/GenBank/DDBJ whole genome shotgun (WGS) entry which is preliminary data.</text>
</comment>
<dbReference type="EMBL" id="BPLR01020867">
    <property type="protein sequence ID" value="GIX83415.1"/>
    <property type="molecule type" value="Genomic_DNA"/>
</dbReference>
<protein>
    <submittedName>
        <fullName evidence="1">Uncharacterized protein</fullName>
    </submittedName>
</protein>